<name>A0AAV6YFR8_ENGPU</name>
<feature type="transmembrane region" description="Helical" evidence="1">
    <location>
        <begin position="25"/>
        <end position="51"/>
    </location>
</feature>
<sequence>MKENVGVDTSWAAWFTSWAGGWKALFQQIGLVLLGMFILALFLLCCCIPLYKRLAKKIANNKAKGVFPNIDKQSVCYMSMRNRNLPDLPEISVLSEQPDVPVLEHPNSSPIDDLPTIVITEYLAPSPIVEALV</sequence>
<evidence type="ECO:0008006" key="4">
    <source>
        <dbReference type="Google" id="ProtNLM"/>
    </source>
</evidence>
<dbReference type="EMBL" id="WNYA01054699">
    <property type="protein sequence ID" value="KAG8535891.1"/>
    <property type="molecule type" value="Genomic_DNA"/>
</dbReference>
<dbReference type="Proteomes" id="UP000824782">
    <property type="component" value="Unassembled WGS sequence"/>
</dbReference>
<dbReference type="AlphaFoldDB" id="A0AAV6YFR8"/>
<keyword evidence="1" id="KW-0472">Membrane</keyword>
<reference evidence="2" key="1">
    <citation type="thesis" date="2020" institute="ProQuest LLC" country="789 East Eisenhower Parkway, Ann Arbor, MI, USA">
        <title>Comparative Genomics and Chromosome Evolution.</title>
        <authorList>
            <person name="Mudd A.B."/>
        </authorList>
    </citation>
    <scope>NUCLEOTIDE SEQUENCE</scope>
    <source>
        <strain evidence="2">237g6f4</strain>
        <tissue evidence="2">Blood</tissue>
    </source>
</reference>
<accession>A0AAV6YFR8</accession>
<gene>
    <name evidence="2" type="ORF">GDO81_027534</name>
</gene>
<evidence type="ECO:0000313" key="2">
    <source>
        <dbReference type="EMBL" id="KAG8535891.1"/>
    </source>
</evidence>
<keyword evidence="1" id="KW-0812">Transmembrane</keyword>
<keyword evidence="1" id="KW-1133">Transmembrane helix</keyword>
<evidence type="ECO:0000313" key="3">
    <source>
        <dbReference type="Proteomes" id="UP000824782"/>
    </source>
</evidence>
<proteinExistence type="predicted"/>
<protein>
    <recommendedName>
        <fullName evidence="4">Transmembrane inner ear</fullName>
    </recommendedName>
</protein>
<organism evidence="2 3">
    <name type="scientific">Engystomops pustulosus</name>
    <name type="common">Tungara frog</name>
    <name type="synonym">Physalaemus pustulosus</name>
    <dbReference type="NCBI Taxonomy" id="76066"/>
    <lineage>
        <taxon>Eukaryota</taxon>
        <taxon>Metazoa</taxon>
        <taxon>Chordata</taxon>
        <taxon>Craniata</taxon>
        <taxon>Vertebrata</taxon>
        <taxon>Euteleostomi</taxon>
        <taxon>Amphibia</taxon>
        <taxon>Batrachia</taxon>
        <taxon>Anura</taxon>
        <taxon>Neobatrachia</taxon>
        <taxon>Hyloidea</taxon>
        <taxon>Leptodactylidae</taxon>
        <taxon>Leiuperinae</taxon>
        <taxon>Engystomops</taxon>
    </lineage>
</organism>
<keyword evidence="3" id="KW-1185">Reference proteome</keyword>
<comment type="caution">
    <text evidence="2">The sequence shown here is derived from an EMBL/GenBank/DDBJ whole genome shotgun (WGS) entry which is preliminary data.</text>
</comment>
<evidence type="ECO:0000256" key="1">
    <source>
        <dbReference type="SAM" id="Phobius"/>
    </source>
</evidence>